<organism evidence="2">
    <name type="scientific">Anopheles triannulatus</name>
    <dbReference type="NCBI Taxonomy" id="58253"/>
    <lineage>
        <taxon>Eukaryota</taxon>
        <taxon>Metazoa</taxon>
        <taxon>Ecdysozoa</taxon>
        <taxon>Arthropoda</taxon>
        <taxon>Hexapoda</taxon>
        <taxon>Insecta</taxon>
        <taxon>Pterygota</taxon>
        <taxon>Neoptera</taxon>
        <taxon>Endopterygota</taxon>
        <taxon>Diptera</taxon>
        <taxon>Nematocera</taxon>
        <taxon>Culicoidea</taxon>
        <taxon>Culicidae</taxon>
        <taxon>Anophelinae</taxon>
        <taxon>Anopheles</taxon>
    </lineage>
</organism>
<reference evidence="2" key="1">
    <citation type="submission" date="2018-01" db="EMBL/GenBank/DDBJ databases">
        <title>An insight into the sialome of Amazonian anophelines.</title>
        <authorList>
            <person name="Ribeiro J.M."/>
            <person name="Scarpassa V."/>
            <person name="Calvo E."/>
        </authorList>
    </citation>
    <scope>NUCLEOTIDE SEQUENCE</scope>
    <source>
        <tissue evidence="2">Salivary glands</tissue>
    </source>
</reference>
<dbReference type="AlphaFoldDB" id="A0A2M4B130"/>
<protein>
    <submittedName>
        <fullName evidence="2">Putative secreted protein</fullName>
    </submittedName>
</protein>
<sequence>MIGSMKPMLPVVSRMMTLRLRVIRTTPPSCAAAPISAYFPGDTKALDAGNAIMMSVPVSRPQAAPISRVGMKMPSDTLNPYVTHESG</sequence>
<accession>A0A2M4B130</accession>
<dbReference type="EMBL" id="GGFK01013433">
    <property type="protein sequence ID" value="MBW46754.1"/>
    <property type="molecule type" value="Transcribed_RNA"/>
</dbReference>
<name>A0A2M4B130_9DIPT</name>
<evidence type="ECO:0000313" key="2">
    <source>
        <dbReference type="EMBL" id="MBW46754.1"/>
    </source>
</evidence>
<proteinExistence type="predicted"/>
<feature type="region of interest" description="Disordered" evidence="1">
    <location>
        <begin position="67"/>
        <end position="87"/>
    </location>
</feature>
<evidence type="ECO:0000256" key="1">
    <source>
        <dbReference type="SAM" id="MobiDB-lite"/>
    </source>
</evidence>